<keyword evidence="4 7" id="KW-0812">Transmembrane</keyword>
<evidence type="ECO:0000313" key="8">
    <source>
        <dbReference type="EMBL" id="GIE47690.1"/>
    </source>
</evidence>
<feature type="transmembrane region" description="Helical" evidence="7">
    <location>
        <begin position="51"/>
        <end position="69"/>
    </location>
</feature>
<feature type="transmembrane region" description="Helical" evidence="7">
    <location>
        <begin position="24"/>
        <end position="45"/>
    </location>
</feature>
<dbReference type="CDD" id="cd06421">
    <property type="entry name" value="CESA_CelA_like"/>
    <property type="match status" value="1"/>
</dbReference>
<feature type="transmembrane region" description="Helical" evidence="7">
    <location>
        <begin position="476"/>
        <end position="496"/>
    </location>
</feature>
<evidence type="ECO:0000256" key="6">
    <source>
        <dbReference type="ARBA" id="ARBA00023136"/>
    </source>
</evidence>
<evidence type="ECO:0000256" key="1">
    <source>
        <dbReference type="ARBA" id="ARBA00004141"/>
    </source>
</evidence>
<evidence type="ECO:0000256" key="4">
    <source>
        <dbReference type="ARBA" id="ARBA00022692"/>
    </source>
</evidence>
<comment type="caution">
    <text evidence="8">The sequence shown here is derived from an EMBL/GenBank/DDBJ whole genome shotgun (WGS) entry which is preliminary data.</text>
</comment>
<name>A0A919MS70_9ACTN</name>
<evidence type="ECO:0000256" key="2">
    <source>
        <dbReference type="ARBA" id="ARBA00022676"/>
    </source>
</evidence>
<evidence type="ECO:0000313" key="9">
    <source>
        <dbReference type="Proteomes" id="UP000647172"/>
    </source>
</evidence>
<dbReference type="Pfam" id="PF13641">
    <property type="entry name" value="Glyco_tranf_2_3"/>
    <property type="match status" value="1"/>
</dbReference>
<keyword evidence="3" id="KW-0808">Transferase</keyword>
<proteinExistence type="predicted"/>
<evidence type="ECO:0000256" key="5">
    <source>
        <dbReference type="ARBA" id="ARBA00022989"/>
    </source>
</evidence>
<dbReference type="Proteomes" id="UP000647172">
    <property type="component" value="Unassembled WGS sequence"/>
</dbReference>
<keyword evidence="6 7" id="KW-0472">Membrane</keyword>
<dbReference type="PANTHER" id="PTHR43867">
    <property type="entry name" value="CELLULOSE SYNTHASE CATALYTIC SUBUNIT A [UDP-FORMING]"/>
    <property type="match status" value="1"/>
</dbReference>
<evidence type="ECO:0008006" key="10">
    <source>
        <dbReference type="Google" id="ProtNLM"/>
    </source>
</evidence>
<feature type="transmembrane region" description="Helical" evidence="7">
    <location>
        <begin position="449"/>
        <end position="470"/>
    </location>
</feature>
<evidence type="ECO:0000256" key="3">
    <source>
        <dbReference type="ARBA" id="ARBA00022679"/>
    </source>
</evidence>
<keyword evidence="5 7" id="KW-1133">Transmembrane helix</keyword>
<dbReference type="InterPro" id="IPR050321">
    <property type="entry name" value="Glycosyltr_2/OpgH_subfam"/>
</dbReference>
<dbReference type="SUPFAM" id="SSF53448">
    <property type="entry name" value="Nucleotide-diphospho-sugar transferases"/>
    <property type="match status" value="1"/>
</dbReference>
<dbReference type="Gene3D" id="3.90.550.10">
    <property type="entry name" value="Spore Coat Polysaccharide Biosynthesis Protein SpsA, Chain A"/>
    <property type="match status" value="1"/>
</dbReference>
<dbReference type="GO" id="GO:0016020">
    <property type="term" value="C:membrane"/>
    <property type="evidence" value="ECO:0007669"/>
    <property type="project" value="UniProtKB-SubCell"/>
</dbReference>
<gene>
    <name evidence="8" type="ORF">Ani05nite_12240</name>
</gene>
<keyword evidence="9" id="KW-1185">Reference proteome</keyword>
<dbReference type="InterPro" id="IPR029044">
    <property type="entry name" value="Nucleotide-diphossugar_trans"/>
</dbReference>
<keyword evidence="2" id="KW-0328">Glycosyltransferase</keyword>
<comment type="subcellular location">
    <subcellularLocation>
        <location evidence="1">Membrane</location>
        <topology evidence="1">Multi-pass membrane protein</topology>
    </subcellularLocation>
</comment>
<sequence length="533" mass="59348">MAEYVPLPPADDEKYLYYGAQGRWIFCVFLLAFAGVMFGMSRLAANSMWTSLLYELIALQVVAVLISLLSSTRKRRSSRAEHEALVAAYRPAAYPSVDVFLPSAGESLAILENTYRHVARLDWPGPLTVHVLDDSAREAVAALAADHGFRYLSRPNRGELKKAGNLRYGYENSTGDLIHVFDADFAPRADMIRELAPYFADETVGIVQSPQFFDVQQDHFNWLQRSAGATQEMFYRWIQPARDAVDAAICVGTNAVYRRAALRRSGGFAQIGHSEDVHTGVNMAKAGFRTRYVPVNLAKGVCPDNFDGFANQQYRWCTGSMSLLADPGFHRSALTVKQKLCFWTGFLYYITTAVAAFTSQLPGFLMLWFFPDQIRPLNYLPLIGTIFVWSTLMPRVTNYRWSPAVVRVQMLIGFCHALALYDFLRGRTAAWVPTGAAKRTSTARRVLRLLRVWLITAQLLTWSGIGLGIARYGLDQLWATVLFAGPMLYFVWPLLLGGRATPQRHPVAASARDTDPVLPGARPAAAYASATAS</sequence>
<dbReference type="GO" id="GO:0016757">
    <property type="term" value="F:glycosyltransferase activity"/>
    <property type="evidence" value="ECO:0007669"/>
    <property type="project" value="UniProtKB-KW"/>
</dbReference>
<dbReference type="AlphaFoldDB" id="A0A919MS70"/>
<feature type="transmembrane region" description="Helical" evidence="7">
    <location>
        <begin position="346"/>
        <end position="370"/>
    </location>
</feature>
<organism evidence="8 9">
    <name type="scientific">Actinoplanes nipponensis</name>
    <dbReference type="NCBI Taxonomy" id="135950"/>
    <lineage>
        <taxon>Bacteria</taxon>
        <taxon>Bacillati</taxon>
        <taxon>Actinomycetota</taxon>
        <taxon>Actinomycetes</taxon>
        <taxon>Micromonosporales</taxon>
        <taxon>Micromonosporaceae</taxon>
        <taxon>Actinoplanes</taxon>
    </lineage>
</organism>
<feature type="transmembrane region" description="Helical" evidence="7">
    <location>
        <begin position="376"/>
        <end position="393"/>
    </location>
</feature>
<accession>A0A919MS70</accession>
<evidence type="ECO:0000256" key="7">
    <source>
        <dbReference type="SAM" id="Phobius"/>
    </source>
</evidence>
<dbReference type="EMBL" id="BOMQ01000016">
    <property type="protein sequence ID" value="GIE47690.1"/>
    <property type="molecule type" value="Genomic_DNA"/>
</dbReference>
<protein>
    <recommendedName>
        <fullName evidence="10">Cellulose synthase (UDP-forming)</fullName>
    </recommendedName>
</protein>
<reference evidence="8" key="1">
    <citation type="submission" date="2021-01" db="EMBL/GenBank/DDBJ databases">
        <title>Whole genome shotgun sequence of Actinoplanes nipponensis NBRC 14063.</title>
        <authorList>
            <person name="Komaki H."/>
            <person name="Tamura T."/>
        </authorList>
    </citation>
    <scope>NUCLEOTIDE SEQUENCE</scope>
    <source>
        <strain evidence="8">NBRC 14063</strain>
    </source>
</reference>
<dbReference type="PANTHER" id="PTHR43867:SF2">
    <property type="entry name" value="CELLULOSE SYNTHASE CATALYTIC SUBUNIT A [UDP-FORMING]"/>
    <property type="match status" value="1"/>
</dbReference>